<dbReference type="AlphaFoldDB" id="A0A839H4I1"/>
<dbReference type="RefSeq" id="WP_182582144.1">
    <property type="nucleotide sequence ID" value="NZ_JABVCQ010000003.1"/>
</dbReference>
<dbReference type="SUPFAM" id="SSF111038">
    <property type="entry name" value="YjbQ-like"/>
    <property type="match status" value="1"/>
</dbReference>
<dbReference type="NCBIfam" id="TIGR00149">
    <property type="entry name" value="TIGR00149_YjbQ"/>
    <property type="match status" value="1"/>
</dbReference>
<dbReference type="InterPro" id="IPR001602">
    <property type="entry name" value="UPF0047_YjbQ-like"/>
</dbReference>
<evidence type="ECO:0000256" key="1">
    <source>
        <dbReference type="ARBA" id="ARBA00005534"/>
    </source>
</evidence>
<dbReference type="PANTHER" id="PTHR30615:SF8">
    <property type="entry name" value="UPF0047 PROTEIN C4A8.02C"/>
    <property type="match status" value="1"/>
</dbReference>
<comment type="similarity">
    <text evidence="1">Belongs to the UPF0047 family.</text>
</comment>
<dbReference type="EMBL" id="JABVCQ010000003">
    <property type="protein sequence ID" value="MBB1125035.1"/>
    <property type="molecule type" value="Genomic_DNA"/>
</dbReference>
<gene>
    <name evidence="2" type="ORF">HUK38_02165</name>
</gene>
<name>A0A839H4I1_9GAMM</name>
<protein>
    <submittedName>
        <fullName evidence="2">YjbQ family protein</fullName>
    </submittedName>
</protein>
<comment type="caution">
    <text evidence="2">The sequence shown here is derived from an EMBL/GenBank/DDBJ whole genome shotgun (WGS) entry which is preliminary data.</text>
</comment>
<evidence type="ECO:0000313" key="3">
    <source>
        <dbReference type="Proteomes" id="UP000548632"/>
    </source>
</evidence>
<sequence>MLTAIEYLELATTQPIEIIDVTALIRERIKPLGIDNGLLTVMSAHTTACVNINECEPHLQRDMLTFLKRFVPRDGDYAHNVVATDGRDNAHSHLMALLMTASVSIPIVNGELLIGGWQSVFFIELDGPRPQRRLTLHLMGAA</sequence>
<dbReference type="Pfam" id="PF01894">
    <property type="entry name" value="YjbQ"/>
    <property type="match status" value="1"/>
</dbReference>
<dbReference type="PIRSF" id="PIRSF004681">
    <property type="entry name" value="UCP004681"/>
    <property type="match status" value="1"/>
</dbReference>
<dbReference type="PANTHER" id="PTHR30615">
    <property type="entry name" value="UNCHARACTERIZED PROTEIN YJBQ-RELATED"/>
    <property type="match status" value="1"/>
</dbReference>
<evidence type="ECO:0000313" key="2">
    <source>
        <dbReference type="EMBL" id="MBB1125035.1"/>
    </source>
</evidence>
<reference evidence="2 3" key="1">
    <citation type="journal article" date="2020" name="Arch. Microbiol.">
        <title>The genome sequence of the giant phototrophic gammaproteobacterium Thiospirillum jenense gives insight into its physiological properties and phylogenetic relationships.</title>
        <authorList>
            <person name="Imhoff J.F."/>
            <person name="Meyer T.E."/>
            <person name="Kyndt J.A."/>
        </authorList>
    </citation>
    <scope>NUCLEOTIDE SEQUENCE [LARGE SCALE GENOMIC DNA]</scope>
    <source>
        <strain evidence="2 3">DSM 216</strain>
    </source>
</reference>
<dbReference type="InterPro" id="IPR035917">
    <property type="entry name" value="YjbQ-like_sf"/>
</dbReference>
<keyword evidence="3" id="KW-1185">Reference proteome</keyword>
<dbReference type="Gene3D" id="2.60.120.460">
    <property type="entry name" value="YjbQ-like"/>
    <property type="match status" value="1"/>
</dbReference>
<organism evidence="2 3">
    <name type="scientific">Thiospirillum jenense</name>
    <dbReference type="NCBI Taxonomy" id="1653858"/>
    <lineage>
        <taxon>Bacteria</taxon>
        <taxon>Pseudomonadati</taxon>
        <taxon>Pseudomonadota</taxon>
        <taxon>Gammaproteobacteria</taxon>
        <taxon>Chromatiales</taxon>
        <taxon>Chromatiaceae</taxon>
        <taxon>Thiospirillum</taxon>
    </lineage>
</organism>
<dbReference type="Proteomes" id="UP000548632">
    <property type="component" value="Unassembled WGS sequence"/>
</dbReference>
<proteinExistence type="inferred from homology"/>
<accession>A0A839H4I1</accession>